<keyword evidence="3" id="KW-0285">Flavoprotein</keyword>
<dbReference type="AlphaFoldDB" id="A0A9D1ITJ1"/>
<keyword evidence="8 9" id="KW-0472">Membrane</keyword>
<proteinExistence type="predicted"/>
<feature type="transmembrane region" description="Helical" evidence="9">
    <location>
        <begin position="269"/>
        <end position="293"/>
    </location>
</feature>
<comment type="caution">
    <text evidence="10">The sequence shown here is derived from an EMBL/GenBank/DDBJ whole genome shotgun (WGS) entry which is preliminary data.</text>
</comment>
<evidence type="ECO:0000313" key="11">
    <source>
        <dbReference type="Proteomes" id="UP000824082"/>
    </source>
</evidence>
<keyword evidence="6" id="KW-1278">Translocase</keyword>
<gene>
    <name evidence="10" type="ORF">IAD19_05040</name>
</gene>
<reference evidence="10" key="1">
    <citation type="submission" date="2020-10" db="EMBL/GenBank/DDBJ databases">
        <authorList>
            <person name="Gilroy R."/>
        </authorList>
    </citation>
    <scope>NUCLEOTIDE SEQUENCE</scope>
    <source>
        <strain evidence="10">4509</strain>
    </source>
</reference>
<evidence type="ECO:0000256" key="6">
    <source>
        <dbReference type="ARBA" id="ARBA00022967"/>
    </source>
</evidence>
<evidence type="ECO:0000313" key="10">
    <source>
        <dbReference type="EMBL" id="HIU41902.1"/>
    </source>
</evidence>
<dbReference type="Proteomes" id="UP000824082">
    <property type="component" value="Unassembled WGS sequence"/>
</dbReference>
<evidence type="ECO:0000256" key="1">
    <source>
        <dbReference type="ARBA" id="ARBA00022448"/>
    </source>
</evidence>
<reference evidence="10" key="2">
    <citation type="journal article" date="2021" name="PeerJ">
        <title>Extensive microbial diversity within the chicken gut microbiome revealed by metagenomics and culture.</title>
        <authorList>
            <person name="Gilroy R."/>
            <person name="Ravi A."/>
            <person name="Getino M."/>
            <person name="Pursley I."/>
            <person name="Horton D.L."/>
            <person name="Alikhan N.F."/>
            <person name="Baker D."/>
            <person name="Gharbi K."/>
            <person name="Hall N."/>
            <person name="Watson M."/>
            <person name="Adriaenssens E.M."/>
            <person name="Foster-Nyarko E."/>
            <person name="Jarju S."/>
            <person name="Secka A."/>
            <person name="Antonio M."/>
            <person name="Oren A."/>
            <person name="Chaudhuri R.R."/>
            <person name="La Ragione R."/>
            <person name="Hildebrand F."/>
            <person name="Pallen M.J."/>
        </authorList>
    </citation>
    <scope>NUCLEOTIDE SEQUENCE</scope>
    <source>
        <strain evidence="10">4509</strain>
    </source>
</reference>
<dbReference type="PANTHER" id="PTHR30578">
    <property type="entry name" value="ELECTRON TRANSPORT COMPLEX PROTEIN RNFD"/>
    <property type="match status" value="1"/>
</dbReference>
<keyword evidence="5 9" id="KW-0812">Transmembrane</keyword>
<dbReference type="InterPro" id="IPR004338">
    <property type="entry name" value="NqrB/RnfD"/>
</dbReference>
<name>A0A9D1ITJ1_9FIRM</name>
<dbReference type="PANTHER" id="PTHR30578:SF0">
    <property type="entry name" value="ION-TRANSLOCATING OXIDOREDUCTASE COMPLEX SUBUNIT D"/>
    <property type="match status" value="1"/>
</dbReference>
<keyword evidence="2" id="KW-0597">Phosphoprotein</keyword>
<organism evidence="10 11">
    <name type="scientific">Candidatus Egerieicola faecale</name>
    <dbReference type="NCBI Taxonomy" id="2840774"/>
    <lineage>
        <taxon>Bacteria</taxon>
        <taxon>Bacillati</taxon>
        <taxon>Bacillota</taxon>
        <taxon>Clostridia</taxon>
        <taxon>Eubacteriales</taxon>
        <taxon>Oscillospiraceae</taxon>
        <taxon>Oscillospiraceae incertae sedis</taxon>
        <taxon>Candidatus Egerieicola</taxon>
    </lineage>
</organism>
<keyword evidence="7 9" id="KW-1133">Transmembrane helix</keyword>
<feature type="transmembrane region" description="Helical" evidence="9">
    <location>
        <begin position="109"/>
        <end position="129"/>
    </location>
</feature>
<evidence type="ECO:0000256" key="5">
    <source>
        <dbReference type="ARBA" id="ARBA00022692"/>
    </source>
</evidence>
<feature type="transmembrane region" description="Helical" evidence="9">
    <location>
        <begin position="68"/>
        <end position="97"/>
    </location>
</feature>
<evidence type="ECO:0000256" key="8">
    <source>
        <dbReference type="ARBA" id="ARBA00023136"/>
    </source>
</evidence>
<evidence type="ECO:0000256" key="7">
    <source>
        <dbReference type="ARBA" id="ARBA00022989"/>
    </source>
</evidence>
<protein>
    <submittedName>
        <fullName evidence="10">RnfABCDGE type electron transport complex subunit D</fullName>
    </submittedName>
</protein>
<sequence>MPSLTPQYQSRCVRLLTALLLLCPIPVCLYGPRAALLLVIGLACAFLCDLIFRPLFGLERKKRDLSSYITALLITLLLPASISWYGVICGVVTGLLIGKYLFGGTGRNIFNPAALGVAVVSLAFGDTALSYPALGQNLGLEPVLNTASITYATSPASVLTVGGTPSVSYTDLLLGSFSGAMGVTCIAALLVIGVALCLLKTIPWRTTVSAVAAVALLAALFPRVPAGVLPSIIYELSSGVLLFGILFLASDPVSGPNNNWGQVFYGVGVALGVMCFRYVGALETDLCFVLLLASPLSKEFDRLGGRLSHRIARWRSGKKEAKSC</sequence>
<dbReference type="EMBL" id="DVMX01000100">
    <property type="protein sequence ID" value="HIU41902.1"/>
    <property type="molecule type" value="Genomic_DNA"/>
</dbReference>
<keyword evidence="4" id="KW-0288">FMN</keyword>
<feature type="transmembrane region" description="Helical" evidence="9">
    <location>
        <begin position="172"/>
        <end position="196"/>
    </location>
</feature>
<feature type="transmembrane region" description="Helical" evidence="9">
    <location>
        <begin position="12"/>
        <end position="32"/>
    </location>
</feature>
<feature type="transmembrane region" description="Helical" evidence="9">
    <location>
        <begin position="38"/>
        <end position="56"/>
    </location>
</feature>
<evidence type="ECO:0000256" key="4">
    <source>
        <dbReference type="ARBA" id="ARBA00022643"/>
    </source>
</evidence>
<evidence type="ECO:0000256" key="9">
    <source>
        <dbReference type="SAM" id="Phobius"/>
    </source>
</evidence>
<dbReference type="GO" id="GO:0055085">
    <property type="term" value="P:transmembrane transport"/>
    <property type="evidence" value="ECO:0007669"/>
    <property type="project" value="InterPro"/>
</dbReference>
<dbReference type="Pfam" id="PF03116">
    <property type="entry name" value="NQR2_RnfD_RnfE"/>
    <property type="match status" value="1"/>
</dbReference>
<accession>A0A9D1ITJ1</accession>
<dbReference type="GO" id="GO:0005886">
    <property type="term" value="C:plasma membrane"/>
    <property type="evidence" value="ECO:0007669"/>
    <property type="project" value="TreeGrafter"/>
</dbReference>
<evidence type="ECO:0000256" key="3">
    <source>
        <dbReference type="ARBA" id="ARBA00022630"/>
    </source>
</evidence>
<keyword evidence="1" id="KW-0813">Transport</keyword>
<evidence type="ECO:0000256" key="2">
    <source>
        <dbReference type="ARBA" id="ARBA00022553"/>
    </source>
</evidence>
<feature type="transmembrane region" description="Helical" evidence="9">
    <location>
        <begin position="228"/>
        <end position="249"/>
    </location>
</feature>